<organism evidence="4 5">
    <name type="scientific">Paenibacillus stellifer</name>
    <dbReference type="NCBI Taxonomy" id="169760"/>
    <lineage>
        <taxon>Bacteria</taxon>
        <taxon>Bacillati</taxon>
        <taxon>Bacillota</taxon>
        <taxon>Bacilli</taxon>
        <taxon>Bacillales</taxon>
        <taxon>Paenibacillaceae</taxon>
        <taxon>Paenibacillus</taxon>
    </lineage>
</organism>
<dbReference type="GO" id="GO:0016887">
    <property type="term" value="F:ATP hydrolysis activity"/>
    <property type="evidence" value="ECO:0007669"/>
    <property type="project" value="InterPro"/>
</dbReference>
<dbReference type="STRING" id="169760.PSTEL_15605"/>
<dbReference type="InterPro" id="IPR003439">
    <property type="entry name" value="ABC_transporter-like_ATP-bd"/>
</dbReference>
<dbReference type="GO" id="GO:0005524">
    <property type="term" value="F:ATP binding"/>
    <property type="evidence" value="ECO:0007669"/>
    <property type="project" value="UniProtKB-KW"/>
</dbReference>
<dbReference type="RefSeq" id="WP_038696468.1">
    <property type="nucleotide sequence ID" value="NZ_CP009286.1"/>
</dbReference>
<evidence type="ECO:0000256" key="2">
    <source>
        <dbReference type="ARBA" id="ARBA00022840"/>
    </source>
</evidence>
<dbReference type="OrthoDB" id="9762369at2"/>
<dbReference type="InterPro" id="IPR003593">
    <property type="entry name" value="AAA+_ATPase"/>
</dbReference>
<keyword evidence="5" id="KW-1185">Reference proteome</keyword>
<sequence length="517" mass="59029">MSLLTVEDVAHNFGERQLFKNVSFRLLAGEHVGLVGANGVGKSTLMNILTGKLLKDSGKVEWTPKVRYGYLDQHTVLTPGKTVRDVLKDAFLPLLELEKEMMSITDKMADATPEELEVLLEEMGEIQEQLEIGDFYLIDVKVEEMANGLGLSVIGLDRDVSALSGGQRTKVLLAKLLLEKPNVLLLDEPTNYLDVEHIEWLTNYLKNYPYAFVLISHDSEFMNKVVNVVYHLEFAKLTRYTANYEKFLDMAYINKTQHIEAYEKQQEFIKKQEDFIARNKARYSTSGRAKSREKQLDRLERIDKPEEAVKPVFQFKESRASGKTVFEGIDFEIGYDRPLLPKMNMTIERGEKIAIVGCNGVGKSTLLKTILGVIPPISGKTYLGDFLNPAYFQQEVKAGNITPIDDVWNEFSSLNQHEVRAHLARCGLKNEHITRPLNMLSGGEQAKVRLCKLMMRESNWILFDEPTNHLDVVAKEELKRALKEYKGTVLLVSHEPDFYEDWVTKTWNVEQWSTQSV</sequence>
<feature type="domain" description="ABC transporter" evidence="3">
    <location>
        <begin position="4"/>
        <end position="281"/>
    </location>
</feature>
<dbReference type="HOGENOM" id="CLU_000604_36_0_9"/>
<dbReference type="PROSITE" id="PS50893">
    <property type="entry name" value="ABC_TRANSPORTER_2"/>
    <property type="match status" value="2"/>
</dbReference>
<dbReference type="PANTHER" id="PTHR42855:SF2">
    <property type="entry name" value="DRUG RESISTANCE ABC TRANSPORTER,ATP-BINDING PROTEIN"/>
    <property type="match status" value="1"/>
</dbReference>
<dbReference type="EMBL" id="CP009286">
    <property type="protein sequence ID" value="AIQ64301.1"/>
    <property type="molecule type" value="Genomic_DNA"/>
</dbReference>
<keyword evidence="1" id="KW-0547">Nucleotide-binding</keyword>
<name>A0A089LRW9_9BACL</name>
<dbReference type="Gene3D" id="3.40.50.300">
    <property type="entry name" value="P-loop containing nucleotide triphosphate hydrolases"/>
    <property type="match status" value="2"/>
</dbReference>
<dbReference type="InterPro" id="IPR027417">
    <property type="entry name" value="P-loop_NTPase"/>
</dbReference>
<accession>A0A089LRW9</accession>
<dbReference type="SMART" id="SM00382">
    <property type="entry name" value="AAA"/>
    <property type="match status" value="2"/>
</dbReference>
<dbReference type="InterPro" id="IPR032781">
    <property type="entry name" value="ABC_tran_Xtn"/>
</dbReference>
<feature type="domain" description="ABC transporter" evidence="3">
    <location>
        <begin position="324"/>
        <end position="517"/>
    </location>
</feature>
<dbReference type="InterPro" id="IPR051309">
    <property type="entry name" value="ABCF_ATPase"/>
</dbReference>
<dbReference type="Proteomes" id="UP000029507">
    <property type="component" value="Chromosome"/>
</dbReference>
<dbReference type="PANTHER" id="PTHR42855">
    <property type="entry name" value="ABC TRANSPORTER ATP-BINDING SUBUNIT"/>
    <property type="match status" value="1"/>
</dbReference>
<gene>
    <name evidence="4" type="ORF">PSTEL_15605</name>
</gene>
<dbReference type="PROSITE" id="PS00211">
    <property type="entry name" value="ABC_TRANSPORTER_1"/>
    <property type="match status" value="2"/>
</dbReference>
<evidence type="ECO:0000256" key="1">
    <source>
        <dbReference type="ARBA" id="ARBA00022741"/>
    </source>
</evidence>
<evidence type="ECO:0000259" key="3">
    <source>
        <dbReference type="PROSITE" id="PS50893"/>
    </source>
</evidence>
<dbReference type="FunFam" id="3.40.50.300:FF:000905">
    <property type="entry name" value="Heme ABC transporter ATP-binding protein"/>
    <property type="match status" value="1"/>
</dbReference>
<keyword evidence="2 4" id="KW-0067">ATP-binding</keyword>
<protein>
    <submittedName>
        <fullName evidence="4">Heme ABC transporter ATP-binding protein</fullName>
    </submittedName>
</protein>
<dbReference type="CDD" id="cd03221">
    <property type="entry name" value="ABCF_EF-3"/>
    <property type="match status" value="2"/>
</dbReference>
<dbReference type="Pfam" id="PF12848">
    <property type="entry name" value="ABC_tran_Xtn"/>
    <property type="match status" value="1"/>
</dbReference>
<dbReference type="SUPFAM" id="SSF52540">
    <property type="entry name" value="P-loop containing nucleoside triphosphate hydrolases"/>
    <property type="match status" value="2"/>
</dbReference>
<dbReference type="Pfam" id="PF00005">
    <property type="entry name" value="ABC_tran"/>
    <property type="match status" value="2"/>
</dbReference>
<proteinExistence type="predicted"/>
<dbReference type="KEGG" id="pste:PSTEL_15605"/>
<evidence type="ECO:0000313" key="5">
    <source>
        <dbReference type="Proteomes" id="UP000029507"/>
    </source>
</evidence>
<dbReference type="InterPro" id="IPR017871">
    <property type="entry name" value="ABC_transporter-like_CS"/>
</dbReference>
<dbReference type="FunFam" id="3.40.50.300:FF:000011">
    <property type="entry name" value="Putative ABC transporter ATP-binding component"/>
    <property type="match status" value="1"/>
</dbReference>
<dbReference type="AlphaFoldDB" id="A0A089LRW9"/>
<reference evidence="4 5" key="1">
    <citation type="submission" date="2014-08" db="EMBL/GenBank/DDBJ databases">
        <title>Comparative genomics of the Paenibacillus odorifer group.</title>
        <authorList>
            <person name="den Bakker H.C."/>
            <person name="Tsai Y.-C."/>
            <person name="Martin N."/>
            <person name="Korlach J."/>
            <person name="Wiedmann M."/>
        </authorList>
    </citation>
    <scope>NUCLEOTIDE SEQUENCE [LARGE SCALE GENOMIC DNA]</scope>
    <source>
        <strain evidence="4 5">DSM 14472</strain>
    </source>
</reference>
<evidence type="ECO:0000313" key="4">
    <source>
        <dbReference type="EMBL" id="AIQ64301.1"/>
    </source>
</evidence>